<keyword evidence="2" id="KW-1185">Reference proteome</keyword>
<accession>A0ABY9J8D2</accession>
<sequence>MFKFNFGEVDLVALDIPGDSSDPSSPPEDLYDVIGTGGDRYRDWFTRMCLYTVGRSFDAAQDAANQVIVIGTEYGNTPALLGLQRAAESQGRRMSSQYFPSATSSSAAAFLSMRIGATGGNYTINAGFLTPIMAFWQALCGLGYPESSGSRLLVGDVYCPESRADAGKETPELVCEPGLVHTCLTAGSEFEADFEFDAPDEEDEIGEPPLSRIYLRGPIGATRDRYGRNSAFALADLLRASRRMEIGESVSMEYLSFRGPRGKVTITRLSEQGANMGRSGR</sequence>
<dbReference type="RefSeq" id="WP_306103152.1">
    <property type="nucleotide sequence ID" value="NZ_CP120983.1"/>
</dbReference>
<gene>
    <name evidence="1" type="ORF">P8A20_07390</name>
</gene>
<evidence type="ECO:0000313" key="1">
    <source>
        <dbReference type="EMBL" id="WLQ63430.1"/>
    </source>
</evidence>
<reference evidence="1 2" key="1">
    <citation type="submission" date="2023-03" db="EMBL/GenBank/DDBJ databases">
        <title>Isolation and description of six Streptomyces strains from soil environments, able to metabolize different microbial glucans.</title>
        <authorList>
            <person name="Widen T."/>
            <person name="Larsbrink J."/>
        </authorList>
    </citation>
    <scope>NUCLEOTIDE SEQUENCE [LARGE SCALE GENOMIC DNA]</scope>
    <source>
        <strain evidence="1 2">Alt3</strain>
    </source>
</reference>
<evidence type="ECO:0000313" key="2">
    <source>
        <dbReference type="Proteomes" id="UP001224433"/>
    </source>
</evidence>
<proteinExistence type="predicted"/>
<dbReference type="InterPro" id="IPR016039">
    <property type="entry name" value="Thiolase-like"/>
</dbReference>
<organism evidence="1 2">
    <name type="scientific">Streptomyces glycanivorans</name>
    <dbReference type="NCBI Taxonomy" id="3033808"/>
    <lineage>
        <taxon>Bacteria</taxon>
        <taxon>Bacillati</taxon>
        <taxon>Actinomycetota</taxon>
        <taxon>Actinomycetes</taxon>
        <taxon>Kitasatosporales</taxon>
        <taxon>Streptomycetaceae</taxon>
        <taxon>Streptomyces</taxon>
    </lineage>
</organism>
<dbReference type="Proteomes" id="UP001224433">
    <property type="component" value="Chromosome"/>
</dbReference>
<name>A0ABY9J8D2_9ACTN</name>
<dbReference type="Gene3D" id="3.40.47.10">
    <property type="match status" value="1"/>
</dbReference>
<dbReference type="SUPFAM" id="SSF53901">
    <property type="entry name" value="Thiolase-like"/>
    <property type="match status" value="1"/>
</dbReference>
<evidence type="ECO:0008006" key="3">
    <source>
        <dbReference type="Google" id="ProtNLM"/>
    </source>
</evidence>
<dbReference type="EMBL" id="CP120983">
    <property type="protein sequence ID" value="WLQ63430.1"/>
    <property type="molecule type" value="Genomic_DNA"/>
</dbReference>
<protein>
    <recommendedName>
        <fullName evidence="3">Beta-ketoacyl synthase N-terminal domain-containing protein</fullName>
    </recommendedName>
</protein>